<dbReference type="Proteomes" id="UP001211065">
    <property type="component" value="Unassembled WGS sequence"/>
</dbReference>
<dbReference type="AlphaFoldDB" id="A0AAD5U3I9"/>
<accession>A0AAD5U3I9</accession>
<sequence>MQRKLKKIFSKNSIANEEPATTLEGNLTDLLKVEQNQLDYIDSLLEDNLNLTYENIGALRSVTQSKSNYEFNSEESNNDYIGQRSKSVPIDLNNEIKDNVSSSYKSTYIMIRDRNDKIQQSNSTNTNSVTRNLSNAKIMPNLSQNRTNPVMTNVSQNSQNYSATADVRRYQKLENNTRPRQSINGMNVNADNHMIVSNSRNEHFSSYITPHQETPTQRQQFSPPLLENPFSDMYSIESLSSLPRGSDIQTQEFAVEIHPPSYDDIIGFNPPQYIEH</sequence>
<protein>
    <submittedName>
        <fullName evidence="1">Uncharacterized protein</fullName>
    </submittedName>
</protein>
<proteinExistence type="predicted"/>
<name>A0AAD5U3I9_9FUNG</name>
<evidence type="ECO:0000313" key="2">
    <source>
        <dbReference type="Proteomes" id="UP001211065"/>
    </source>
</evidence>
<evidence type="ECO:0000313" key="1">
    <source>
        <dbReference type="EMBL" id="KAJ3222927.1"/>
    </source>
</evidence>
<reference evidence="1" key="1">
    <citation type="submission" date="2020-05" db="EMBL/GenBank/DDBJ databases">
        <title>Phylogenomic resolution of chytrid fungi.</title>
        <authorList>
            <person name="Stajich J.E."/>
            <person name="Amses K."/>
            <person name="Simmons R."/>
            <person name="Seto K."/>
            <person name="Myers J."/>
            <person name="Bonds A."/>
            <person name="Quandt C.A."/>
            <person name="Barry K."/>
            <person name="Liu P."/>
            <person name="Grigoriev I."/>
            <person name="Longcore J.E."/>
            <person name="James T.Y."/>
        </authorList>
    </citation>
    <scope>NUCLEOTIDE SEQUENCE</scope>
    <source>
        <strain evidence="1">JEL0476</strain>
    </source>
</reference>
<dbReference type="EMBL" id="JADGJW010000152">
    <property type="protein sequence ID" value="KAJ3222927.1"/>
    <property type="molecule type" value="Genomic_DNA"/>
</dbReference>
<organism evidence="1 2">
    <name type="scientific">Clydaea vesicula</name>
    <dbReference type="NCBI Taxonomy" id="447962"/>
    <lineage>
        <taxon>Eukaryota</taxon>
        <taxon>Fungi</taxon>
        <taxon>Fungi incertae sedis</taxon>
        <taxon>Chytridiomycota</taxon>
        <taxon>Chytridiomycota incertae sedis</taxon>
        <taxon>Chytridiomycetes</taxon>
        <taxon>Lobulomycetales</taxon>
        <taxon>Lobulomycetaceae</taxon>
        <taxon>Clydaea</taxon>
    </lineage>
</organism>
<gene>
    <name evidence="1" type="ORF">HK099_001733</name>
</gene>
<comment type="caution">
    <text evidence="1">The sequence shown here is derived from an EMBL/GenBank/DDBJ whole genome shotgun (WGS) entry which is preliminary data.</text>
</comment>
<keyword evidence="2" id="KW-1185">Reference proteome</keyword>